<dbReference type="PROSITE" id="PS50113">
    <property type="entry name" value="PAC"/>
    <property type="match status" value="1"/>
</dbReference>
<dbReference type="Gene3D" id="3.30.450.20">
    <property type="entry name" value="PAS domain"/>
    <property type="match status" value="3"/>
</dbReference>
<proteinExistence type="predicted"/>
<dbReference type="PANTHER" id="PTHR44757:SF2">
    <property type="entry name" value="BIOFILM ARCHITECTURE MAINTENANCE PROTEIN MBAA"/>
    <property type="match status" value="1"/>
</dbReference>
<organism evidence="5 6">
    <name type="scientific">Rhodoferax lithotrophicus</name>
    <dbReference type="NCBI Taxonomy" id="2798804"/>
    <lineage>
        <taxon>Bacteria</taxon>
        <taxon>Pseudomonadati</taxon>
        <taxon>Pseudomonadota</taxon>
        <taxon>Betaproteobacteria</taxon>
        <taxon>Burkholderiales</taxon>
        <taxon>Comamonadaceae</taxon>
        <taxon>Rhodoferax</taxon>
    </lineage>
</organism>
<protein>
    <submittedName>
        <fullName evidence="5">Uncharacterized protein</fullName>
    </submittedName>
</protein>
<dbReference type="SUPFAM" id="SSF141868">
    <property type="entry name" value="EAL domain-like"/>
    <property type="match status" value="1"/>
</dbReference>
<dbReference type="InterPro" id="IPR035965">
    <property type="entry name" value="PAS-like_dom_sf"/>
</dbReference>
<dbReference type="EMBL" id="AP024238">
    <property type="protein sequence ID" value="BCO29555.1"/>
    <property type="molecule type" value="Genomic_DNA"/>
</dbReference>
<dbReference type="InterPro" id="IPR000014">
    <property type="entry name" value="PAS"/>
</dbReference>
<dbReference type="SUPFAM" id="SSF55073">
    <property type="entry name" value="Nucleotide cyclase"/>
    <property type="match status" value="1"/>
</dbReference>
<sequence>MEILVPDPLATGGTCEPQTDATQKALRISESRYRRLFEAAQDGILLLNADTAQIEDVNPYLINMLGYSHGEFLGKKLWEVGPFADKAQSQEMFVALQEKGYVRYDDLPLKTKAGTIIPVEFVSNAYDCEGIKVIQCNIRNISERHADRAKILRFTQLYATLSQCNKAIVHCTTEAELLQHICRIAVQFGGMKMAWVGLGNSETLLVDPVASFGDDTGYLNNLMISVDVNSPLGQGPTGLAMSKKQPVWCQSFLHDPLTAPWHERAALAGLAASASLPLFKNGRVFGAFTLYAGETDAFGESTRELLMEMADDISFALNQFASESLRRGIEAEIKLKNTILKTQQETSLDAILVVGEDGKIISYNQQFMDLWRLDPQLVSARVDAPVLQAVTVQTDDPEAFMARVHYLNDHPADKSREDVLLKDGRIIDRYSAPVTGADQTHYGRVWYFRDITERKKAAQKFKDLLESAPDAMLIVNRDADMVLVNAQAVRLFGWCRDELLGKKIHSLVPKGLPGQHPDSYNRFFEQPLARSMGAGLDLFGVRKDGSQFPVEVSLSPMEADEGTLVIAAIRDVTESRKAQERITYLNRVYAMLSGINTLIVRTGNCEDLFKQACRIAVDGGFSMAMIAMVDKKTLKLVPMASQGKDDQLMSAINNILSSDETAAKTMGARAVRGKQVVVSNNSQLDPQVLFRAKYTASGIHSMAVFPLMVADDAVGVFALYASEIDFFHGDELKLLTELAGDIAFAIDHLGKQERLTYLAYYDALTGLANQSLFLERVAQSLRSAFSGEHKLAVVLIDLERFKNINDSLGRTAGDELLRKVAQWLTRYAGDANLLARLGADRFAVLMPVVKPEHDVERLLADMMTAFLEHPFRLNDAIFRIAAKAGVALFPDDGADTDTLFRNAEVALKKTKSSGERYLFYTKSMNEMVAGKLTMENQLRQALHRGEFVLHYQPKVNLVSGKMTSAEALIRWNRPEAGLVPPGHFIPILEEIGLINEVGRWAMRQANTDYLRWHTAGLAPVRIAVNVSALQLRHRTFFEEVRQLVDSDVRTAAGLELEITESLIMEDVKHSISSLQAIRALGLTIAIDDFGTGFSSLSYLSKLPVDTLKIDRSFVVDMTAAPEGLALVSTIINLAHALKLKVVAEGVETQEQARLLRLLNCDEMQGYLFSRAVPADLFEAQFLTPGHANPVPE</sequence>
<dbReference type="NCBIfam" id="TIGR00229">
    <property type="entry name" value="sensory_box"/>
    <property type="match status" value="2"/>
</dbReference>
<dbReference type="Pfam" id="PF00990">
    <property type="entry name" value="GGDEF"/>
    <property type="match status" value="1"/>
</dbReference>
<dbReference type="InterPro" id="IPR000700">
    <property type="entry name" value="PAS-assoc_C"/>
</dbReference>
<evidence type="ECO:0000313" key="5">
    <source>
        <dbReference type="EMBL" id="BCO29555.1"/>
    </source>
</evidence>
<dbReference type="Pfam" id="PF13185">
    <property type="entry name" value="GAF_2"/>
    <property type="match status" value="2"/>
</dbReference>
<dbReference type="InterPro" id="IPR052155">
    <property type="entry name" value="Biofilm_reg_signaling"/>
</dbReference>
<dbReference type="InterPro" id="IPR029016">
    <property type="entry name" value="GAF-like_dom_sf"/>
</dbReference>
<feature type="domain" description="EAL" evidence="3">
    <location>
        <begin position="931"/>
        <end position="1185"/>
    </location>
</feature>
<dbReference type="Pfam" id="PF13426">
    <property type="entry name" value="PAS_9"/>
    <property type="match status" value="2"/>
</dbReference>
<evidence type="ECO:0000259" key="3">
    <source>
        <dbReference type="PROSITE" id="PS50883"/>
    </source>
</evidence>
<dbReference type="CDD" id="cd01948">
    <property type="entry name" value="EAL"/>
    <property type="match status" value="1"/>
</dbReference>
<feature type="domain" description="PAS" evidence="1">
    <location>
        <begin position="29"/>
        <end position="77"/>
    </location>
</feature>
<dbReference type="Gene3D" id="3.30.70.270">
    <property type="match status" value="1"/>
</dbReference>
<feature type="domain" description="GGDEF" evidence="4">
    <location>
        <begin position="789"/>
        <end position="923"/>
    </location>
</feature>
<dbReference type="SMART" id="SM00052">
    <property type="entry name" value="EAL"/>
    <property type="match status" value="1"/>
</dbReference>
<dbReference type="Gene3D" id="3.30.450.40">
    <property type="match status" value="2"/>
</dbReference>
<dbReference type="SUPFAM" id="SSF55781">
    <property type="entry name" value="GAF domain-like"/>
    <property type="match status" value="2"/>
</dbReference>
<name>A0ABM7MTB6_9BURK</name>
<dbReference type="InterPro" id="IPR035919">
    <property type="entry name" value="EAL_sf"/>
</dbReference>
<evidence type="ECO:0000259" key="1">
    <source>
        <dbReference type="PROSITE" id="PS50112"/>
    </source>
</evidence>
<dbReference type="SMART" id="SM00267">
    <property type="entry name" value="GGDEF"/>
    <property type="match status" value="1"/>
</dbReference>
<feature type="domain" description="PAS" evidence="1">
    <location>
        <begin position="457"/>
        <end position="535"/>
    </location>
</feature>
<accession>A0ABM7MTB6</accession>
<dbReference type="InterPro" id="IPR029787">
    <property type="entry name" value="Nucleotide_cyclase"/>
</dbReference>
<dbReference type="PROSITE" id="PS50887">
    <property type="entry name" value="GGDEF"/>
    <property type="match status" value="1"/>
</dbReference>
<dbReference type="Pfam" id="PF00563">
    <property type="entry name" value="EAL"/>
    <property type="match status" value="1"/>
</dbReference>
<dbReference type="InterPro" id="IPR003018">
    <property type="entry name" value="GAF"/>
</dbReference>
<dbReference type="SMART" id="SM00091">
    <property type="entry name" value="PAS"/>
    <property type="match status" value="3"/>
</dbReference>
<gene>
    <name evidence="5" type="ORF">MIZ03_4478</name>
</gene>
<evidence type="ECO:0000259" key="2">
    <source>
        <dbReference type="PROSITE" id="PS50113"/>
    </source>
</evidence>
<dbReference type="CDD" id="cd01949">
    <property type="entry name" value="GGDEF"/>
    <property type="match status" value="1"/>
</dbReference>
<dbReference type="InterPro" id="IPR001633">
    <property type="entry name" value="EAL_dom"/>
</dbReference>
<dbReference type="SUPFAM" id="SSF55785">
    <property type="entry name" value="PYP-like sensor domain (PAS domain)"/>
    <property type="match status" value="3"/>
</dbReference>
<dbReference type="InterPro" id="IPR043128">
    <property type="entry name" value="Rev_trsase/Diguanyl_cyclase"/>
</dbReference>
<dbReference type="InterPro" id="IPR000160">
    <property type="entry name" value="GGDEF_dom"/>
</dbReference>
<evidence type="ECO:0000313" key="6">
    <source>
        <dbReference type="Proteomes" id="UP000824366"/>
    </source>
</evidence>
<dbReference type="RefSeq" id="WP_223905688.1">
    <property type="nucleotide sequence ID" value="NZ_AP024238.1"/>
</dbReference>
<dbReference type="PANTHER" id="PTHR44757">
    <property type="entry name" value="DIGUANYLATE CYCLASE DGCP"/>
    <property type="match status" value="1"/>
</dbReference>
<dbReference type="SMART" id="SM00065">
    <property type="entry name" value="GAF"/>
    <property type="match status" value="2"/>
</dbReference>
<feature type="domain" description="PAC" evidence="2">
    <location>
        <begin position="534"/>
        <end position="584"/>
    </location>
</feature>
<dbReference type="Gene3D" id="3.20.20.450">
    <property type="entry name" value="EAL domain"/>
    <property type="match status" value="1"/>
</dbReference>
<keyword evidence="6" id="KW-1185">Reference proteome</keyword>
<dbReference type="CDD" id="cd00130">
    <property type="entry name" value="PAS"/>
    <property type="match status" value="2"/>
</dbReference>
<dbReference type="NCBIfam" id="TIGR00254">
    <property type="entry name" value="GGDEF"/>
    <property type="match status" value="1"/>
</dbReference>
<reference evidence="5 6" key="1">
    <citation type="journal article" date="2021" name="Microbiol. Spectr.">
        <title>A Single Bacterium Capable of Oxidation and Reduction of Iron at Circumneutral pH.</title>
        <authorList>
            <person name="Kato S."/>
            <person name="Ohkuma M."/>
        </authorList>
    </citation>
    <scope>NUCLEOTIDE SEQUENCE [LARGE SCALE GENOMIC DNA]</scope>
    <source>
        <strain evidence="5 6">MIZ03</strain>
    </source>
</reference>
<evidence type="ECO:0000259" key="4">
    <source>
        <dbReference type="PROSITE" id="PS50887"/>
    </source>
</evidence>
<dbReference type="Pfam" id="PF08448">
    <property type="entry name" value="PAS_4"/>
    <property type="match status" value="1"/>
</dbReference>
<dbReference type="PROSITE" id="PS50883">
    <property type="entry name" value="EAL"/>
    <property type="match status" value="1"/>
</dbReference>
<dbReference type="InterPro" id="IPR013656">
    <property type="entry name" value="PAS_4"/>
</dbReference>
<dbReference type="Proteomes" id="UP000824366">
    <property type="component" value="Chromosome"/>
</dbReference>
<dbReference type="PROSITE" id="PS50112">
    <property type="entry name" value="PAS"/>
    <property type="match status" value="2"/>
</dbReference>